<dbReference type="InterPro" id="IPR012341">
    <property type="entry name" value="6hp_glycosidase-like_sf"/>
</dbReference>
<dbReference type="Pfam" id="PF05147">
    <property type="entry name" value="LANC_like"/>
    <property type="match status" value="1"/>
</dbReference>
<dbReference type="Gene3D" id="1.50.10.10">
    <property type="match status" value="1"/>
</dbReference>
<accession>A0ABN1C3V6</accession>
<protein>
    <recommendedName>
        <fullName evidence="1">Lantibiotic biosynthesis protein dehydration domain-containing protein</fullName>
    </recommendedName>
</protein>
<feature type="domain" description="Lantibiotic biosynthesis protein dehydration" evidence="1">
    <location>
        <begin position="198"/>
        <end position="570"/>
    </location>
</feature>
<gene>
    <name evidence="2" type="ORF">GCM10009533_07100</name>
</gene>
<dbReference type="CDD" id="cd04792">
    <property type="entry name" value="LanM-like"/>
    <property type="match status" value="1"/>
</dbReference>
<organism evidence="2 3">
    <name type="scientific">Saccharopolyspora erythraea</name>
    <name type="common">Streptomyces erythraeus</name>
    <dbReference type="NCBI Taxonomy" id="1836"/>
    <lineage>
        <taxon>Bacteria</taxon>
        <taxon>Bacillati</taxon>
        <taxon>Actinomycetota</taxon>
        <taxon>Actinomycetes</taxon>
        <taxon>Pseudonocardiales</taxon>
        <taxon>Pseudonocardiaceae</taxon>
        <taxon>Saccharopolyspora</taxon>
    </lineage>
</organism>
<dbReference type="PIRSF" id="PIRSF037228">
    <property type="entry name" value="Lant_mod_RumM"/>
    <property type="match status" value="1"/>
</dbReference>
<comment type="caution">
    <text evidence="2">The sequence shown here is derived from an EMBL/GenBank/DDBJ whole genome shotgun (WGS) entry which is preliminary data.</text>
</comment>
<reference evidence="2 3" key="1">
    <citation type="journal article" date="2019" name="Int. J. Syst. Evol. Microbiol.">
        <title>The Global Catalogue of Microorganisms (GCM) 10K type strain sequencing project: providing services to taxonomists for standard genome sequencing and annotation.</title>
        <authorList>
            <consortium name="The Broad Institute Genomics Platform"/>
            <consortium name="The Broad Institute Genome Sequencing Center for Infectious Disease"/>
            <person name="Wu L."/>
            <person name="Ma J."/>
        </authorList>
    </citation>
    <scope>NUCLEOTIDE SEQUENCE [LARGE SCALE GENOMIC DNA]</scope>
    <source>
        <strain evidence="2 3">JCM 10303</strain>
    </source>
</reference>
<evidence type="ECO:0000313" key="3">
    <source>
        <dbReference type="Proteomes" id="UP001500729"/>
    </source>
</evidence>
<dbReference type="PRINTS" id="PR01950">
    <property type="entry name" value="LANCSUPER"/>
</dbReference>
<evidence type="ECO:0000259" key="1">
    <source>
        <dbReference type="Pfam" id="PF13575"/>
    </source>
</evidence>
<sequence>MIGEDALTLGEYLDLPPGECARPEVLKRIDAATAFWHADAGLAEAVPTSLDGRSGPELRRLVAERRIDPGHPVAEATGELDDVLRAWTRTAEHDAGDWESAVHDVIAPLVEAAREHALREVAGHPAVLSADTARTACREWLRSPPPSLLQTVVGAFVVDMRAAQRLAGEASSQRNWFAHHLAAVCADSSSRKAFFGRYPLLTRFLRVRLRNWADAAVEFALRLDRDHGALTGLLGTDRLTVARVETGLGDAHNGGRGVARVVFEEGAVAYKPRSLRATRVLRDLLSLLEERYGVSAEVFLPEVIDQGEYGWAEWIDPEPCRTAEDVADHYRRLGELQAVVWLLGATDLHSANIVASGGRPFLVDCETLLSPVSAATGRGRTRPEILRESPMSTGVLPVDATLGIGHVRDISAFGGGVGGAEWRMPDWAAAGTGDMHATTRAVRLPPGASLPTRDDGVEVDPYAHDRHFLAGMAGTSAALARIAGDLAADPSFESLVSGTPVRVLLRPTAEYVQVIQALRHPAVLHNAFLAEGAFECLLQEPVHADPAHQRTVYAAERAALLRGDIPYFEVHAHRRDLIGCDGSVIADFYDASPIDHFRRRVRRLAVGGEALGWAAEAAVYCGKLNAHGRRAHSAGKVAHHHRPDGARGGESHLVAGATALAEWIARMSYDGRSWLSVTLDENERWKVLPAGGSLYLGTTGILLFLDVLCRETGGSAEVLRVRDTLWEHWIGSYPTELHEGNRGALIGLAGDLHVTQLFGHHSGDPRLRARAEALLDRLADEVEGLDLLTGTAGIVLVLSRVAADPDNPLRHRAAATAARHVRRLLREERSGSDGCLWDLDGDKRSTTGFAHGTSGIAYALHEFADVAHELGCWAELVDPCRAAFDRACEWERSCGPAAMKWPTWCNGAAGLALARAAVLRGSGRASLVRDLEDAVGSCLSAELGRRHTLCHGDLGVAEALLQGARATGRRDWRDAAMRIGAEAATWARNSEGRIAETDAGDVLSPGLLGGAAGVGYELLRLARPARIPSILTLERPA</sequence>
<dbReference type="Pfam" id="PF13575">
    <property type="entry name" value="DUF4135"/>
    <property type="match status" value="1"/>
</dbReference>
<dbReference type="InterPro" id="IPR007822">
    <property type="entry name" value="LANC-like"/>
</dbReference>
<name>A0ABN1C3V6_SACER</name>
<dbReference type="Proteomes" id="UP001500729">
    <property type="component" value="Unassembled WGS sequence"/>
</dbReference>
<keyword evidence="3" id="KW-1185">Reference proteome</keyword>
<dbReference type="RefSeq" id="WP_011874329.1">
    <property type="nucleotide sequence ID" value="NZ_BAAAGS010000003.1"/>
</dbReference>
<dbReference type="EMBL" id="BAAAGS010000003">
    <property type="protein sequence ID" value="GAA0510835.1"/>
    <property type="molecule type" value="Genomic_DNA"/>
</dbReference>
<dbReference type="InterPro" id="IPR025410">
    <property type="entry name" value="Lant_dehyd"/>
</dbReference>
<evidence type="ECO:0000313" key="2">
    <source>
        <dbReference type="EMBL" id="GAA0510835.1"/>
    </source>
</evidence>
<dbReference type="SUPFAM" id="SSF158745">
    <property type="entry name" value="LanC-like"/>
    <property type="match status" value="1"/>
</dbReference>
<dbReference type="SMART" id="SM01260">
    <property type="entry name" value="LANC_like"/>
    <property type="match status" value="1"/>
</dbReference>
<dbReference type="NCBIfam" id="TIGR03897">
    <property type="entry name" value="lanti_2_LanM"/>
    <property type="match status" value="1"/>
</dbReference>
<dbReference type="InterPro" id="IPR017146">
    <property type="entry name" value="Lanti_2_LanM"/>
</dbReference>
<proteinExistence type="predicted"/>